<dbReference type="InterPro" id="IPR050386">
    <property type="entry name" value="Glycosyl_hydrolase_5"/>
</dbReference>
<evidence type="ECO:0000259" key="7">
    <source>
        <dbReference type="PROSITE" id="PS51763"/>
    </source>
</evidence>
<dbReference type="Gene3D" id="3.90.1220.10">
    <property type="entry name" value="Cellulose docking domain, dockering"/>
    <property type="match status" value="2"/>
</dbReference>
<reference evidence="8" key="1">
    <citation type="journal article" date="2000" name="Gene">
        <title>Isolation and analysis of two cellulase cDNAs from Orpinomyces joyonii.</title>
        <authorList>
            <person name="Qiu X."/>
            <person name="Selinger B."/>
            <person name="Yanke L."/>
            <person name="Cheng K."/>
        </authorList>
    </citation>
    <scope>NUCLEOTIDE SEQUENCE</scope>
    <source>
        <strain evidence="8">SG4</strain>
    </source>
</reference>
<feature type="domain" description="CBM10" evidence="7">
    <location>
        <begin position="440"/>
        <end position="477"/>
    </location>
</feature>
<dbReference type="InterPro" id="IPR002883">
    <property type="entry name" value="CBM10/Dockerin_dom"/>
</dbReference>
<dbReference type="PANTHER" id="PTHR31297:SF17">
    <property type="entry name" value="ENDOGLUCANASE"/>
    <property type="match status" value="1"/>
</dbReference>
<name>O13333_9FUNG</name>
<feature type="domain" description="CBM10" evidence="7">
    <location>
        <begin position="395"/>
        <end position="431"/>
    </location>
</feature>
<comment type="similarity">
    <text evidence="1 6">Belongs to the glycosyl hydrolase 5 (cellulase A) family.</text>
</comment>
<dbReference type="InterPro" id="IPR017853">
    <property type="entry name" value="GH"/>
</dbReference>
<evidence type="ECO:0000256" key="4">
    <source>
        <dbReference type="ARBA" id="ARBA00022801"/>
    </source>
</evidence>
<dbReference type="PROSITE" id="PS51763">
    <property type="entry name" value="CBM10"/>
    <property type="match status" value="2"/>
</dbReference>
<dbReference type="Pfam" id="PF02013">
    <property type="entry name" value="CBM_10"/>
    <property type="match status" value="2"/>
</dbReference>
<dbReference type="PROSITE" id="PS00659">
    <property type="entry name" value="GLYCOSYL_HYDROL_F5"/>
    <property type="match status" value="1"/>
</dbReference>
<dbReference type="EMBL" id="AF015248">
    <property type="protein sequence ID" value="AAB69347.1"/>
    <property type="molecule type" value="mRNA"/>
</dbReference>
<keyword evidence="3" id="KW-0677">Repeat</keyword>
<dbReference type="Pfam" id="PF00150">
    <property type="entry name" value="Cellulase"/>
    <property type="match status" value="1"/>
</dbReference>
<dbReference type="PANTHER" id="PTHR31297">
    <property type="entry name" value="GLUCAN ENDO-1,6-BETA-GLUCOSIDASE B"/>
    <property type="match status" value="1"/>
</dbReference>
<evidence type="ECO:0000313" key="8">
    <source>
        <dbReference type="EMBL" id="AAB69347.1"/>
    </source>
</evidence>
<organism evidence="8">
    <name type="scientific">Orpinomyces joyonii</name>
    <dbReference type="NCBI Taxonomy" id="48250"/>
    <lineage>
        <taxon>Eukaryota</taxon>
        <taxon>Fungi</taxon>
        <taxon>Fungi incertae sedis</taxon>
        <taxon>Chytridiomycota</taxon>
        <taxon>Chytridiomycota incertae sedis</taxon>
        <taxon>Neocallimastigomycetes</taxon>
        <taxon>Neocallimastigales</taxon>
        <taxon>Neocallimastigaceae</taxon>
        <taxon>Orpinomyces</taxon>
    </lineage>
</organism>
<dbReference type="GO" id="GO:0009251">
    <property type="term" value="P:glucan catabolic process"/>
    <property type="evidence" value="ECO:0007669"/>
    <property type="project" value="TreeGrafter"/>
</dbReference>
<dbReference type="SMR" id="O13333"/>
<dbReference type="InterPro" id="IPR018087">
    <property type="entry name" value="Glyco_hydro_5_CS"/>
</dbReference>
<gene>
    <name evidence="8" type="primary">celB29</name>
</gene>
<protein>
    <submittedName>
        <fullName evidence="8">Cellulase</fullName>
    </submittedName>
</protein>
<dbReference type="GO" id="GO:0008422">
    <property type="term" value="F:beta-glucosidase activity"/>
    <property type="evidence" value="ECO:0007669"/>
    <property type="project" value="TreeGrafter"/>
</dbReference>
<sequence>MKFFKNTLALLTPVIAGSNAMRNIPSKDLVKELNIGWNLGNALDAHCLDKLDYNKDQLASETCWANPKATPGLFSALKNQGFNVFRIPTTWTGHFGNGPDYKISDVWMRRVHEVVDYALNTGSYVILNIHHENWNYAFSNNLQKAKPILAAIWKQIAAEFANYDEHLIFEGMNEPRKVDHPNEWNGGDQKGWDFVNEMNAVFLQTVRASGGNNAIRHLMIPTYAACVNNGALESYFKKSPTNDNKVIASVHSYVPYNFALNTGAGAEKTFGSTSDIEWAMNNIKRFLVDRNIPVIIGEFGAMNRDNESERARWAEYYIKSATAMGVPCVLWDNGYTQGTGELFGVIDRNFYRIIFQQFINGLMKGLGGKKTVAPAPTTTITTTTTVKVQPTNNNECFSTRLGYNCCNGCDVFYTDNDGKWGVENGNWCGIKSSCDNNQRYCWSERLGYPCCQYTTNVEYTDNDGRWGVENGNWCGIY</sequence>
<keyword evidence="2" id="KW-0732">Signal</keyword>
<dbReference type="SUPFAM" id="SSF64571">
    <property type="entry name" value="Cellulose docking domain, dockering"/>
    <property type="match status" value="2"/>
</dbReference>
<keyword evidence="5 6" id="KW-0326">Glycosidase</keyword>
<evidence type="ECO:0000256" key="6">
    <source>
        <dbReference type="RuleBase" id="RU361153"/>
    </source>
</evidence>
<dbReference type="InterPro" id="IPR009034">
    <property type="entry name" value="Dockerin_dom_fun_sf"/>
</dbReference>
<dbReference type="SUPFAM" id="SSF51445">
    <property type="entry name" value="(Trans)glycosidases"/>
    <property type="match status" value="1"/>
</dbReference>
<dbReference type="AlphaFoldDB" id="O13333"/>
<evidence type="ECO:0000256" key="1">
    <source>
        <dbReference type="ARBA" id="ARBA00005641"/>
    </source>
</evidence>
<dbReference type="InterPro" id="IPR001547">
    <property type="entry name" value="Glyco_hydro_5"/>
</dbReference>
<evidence type="ECO:0000256" key="3">
    <source>
        <dbReference type="ARBA" id="ARBA00022737"/>
    </source>
</evidence>
<evidence type="ECO:0000256" key="2">
    <source>
        <dbReference type="ARBA" id="ARBA00022729"/>
    </source>
</evidence>
<evidence type="ECO:0000256" key="5">
    <source>
        <dbReference type="ARBA" id="ARBA00023295"/>
    </source>
</evidence>
<dbReference type="CAZy" id="GH5">
    <property type="family name" value="Glycoside Hydrolase Family 5"/>
</dbReference>
<dbReference type="GO" id="GO:0009986">
    <property type="term" value="C:cell surface"/>
    <property type="evidence" value="ECO:0007669"/>
    <property type="project" value="TreeGrafter"/>
</dbReference>
<keyword evidence="4 6" id="KW-0378">Hydrolase</keyword>
<dbReference type="Gene3D" id="3.20.20.80">
    <property type="entry name" value="Glycosidases"/>
    <property type="match status" value="1"/>
</dbReference>
<accession>O13333</accession>
<dbReference type="GO" id="GO:0005576">
    <property type="term" value="C:extracellular region"/>
    <property type="evidence" value="ECO:0007669"/>
    <property type="project" value="TreeGrafter"/>
</dbReference>
<proteinExistence type="evidence at transcript level"/>